<sequence length="95" mass="10528">MSSSTPCCRELTDLLADCDINEQVFLTFSILGGLTVPFLRSMPWAKSADALVAIWGYCPRISEDVPSPARFCHPLQRPCAADEHQLAGKLELEYL</sequence>
<name>A0A0L0H6J0_SPIPD</name>
<dbReference type="Proteomes" id="UP000053201">
    <property type="component" value="Unassembled WGS sequence"/>
</dbReference>
<dbReference type="AlphaFoldDB" id="A0A0L0H6J0"/>
<reference evidence="1 2" key="1">
    <citation type="submission" date="2009-08" db="EMBL/GenBank/DDBJ databases">
        <title>The Genome Sequence of Spizellomyces punctatus strain DAOM BR117.</title>
        <authorList>
            <consortium name="The Broad Institute Genome Sequencing Platform"/>
            <person name="Russ C."/>
            <person name="Cuomo C."/>
            <person name="Shea T."/>
            <person name="Young S.K."/>
            <person name="Zeng Q."/>
            <person name="Koehrsen M."/>
            <person name="Haas B."/>
            <person name="Borodovsky M."/>
            <person name="Guigo R."/>
            <person name="Alvarado L."/>
            <person name="Berlin A."/>
            <person name="Bochicchio J."/>
            <person name="Borenstein D."/>
            <person name="Chapman S."/>
            <person name="Chen Z."/>
            <person name="Engels R."/>
            <person name="Freedman E."/>
            <person name="Gellesch M."/>
            <person name="Goldberg J."/>
            <person name="Griggs A."/>
            <person name="Gujja S."/>
            <person name="Heiman D."/>
            <person name="Hepburn T."/>
            <person name="Howarth C."/>
            <person name="Jen D."/>
            <person name="Larson L."/>
            <person name="Lewis B."/>
            <person name="Mehta T."/>
            <person name="Park D."/>
            <person name="Pearson M."/>
            <person name="Roberts A."/>
            <person name="Saif S."/>
            <person name="Shenoy N."/>
            <person name="Sisk P."/>
            <person name="Stolte C."/>
            <person name="Sykes S."/>
            <person name="Thomson T."/>
            <person name="Walk T."/>
            <person name="White J."/>
            <person name="Yandava C."/>
            <person name="Burger G."/>
            <person name="Gray M.W."/>
            <person name="Holland P.W.H."/>
            <person name="King N."/>
            <person name="Lang F.B.F."/>
            <person name="Roger A.J."/>
            <person name="Ruiz-Trillo I."/>
            <person name="Lander E."/>
            <person name="Nusbaum C."/>
        </authorList>
    </citation>
    <scope>NUCLEOTIDE SEQUENCE [LARGE SCALE GENOMIC DNA]</scope>
    <source>
        <strain evidence="1 2">DAOM BR117</strain>
    </source>
</reference>
<accession>A0A0L0H6J0</accession>
<dbReference type="RefSeq" id="XP_016605130.1">
    <property type="nucleotide sequence ID" value="XM_016757639.1"/>
</dbReference>
<evidence type="ECO:0000313" key="1">
    <source>
        <dbReference type="EMBL" id="KNC97090.1"/>
    </source>
</evidence>
<keyword evidence="2" id="KW-1185">Reference proteome</keyword>
<gene>
    <name evidence="1" type="ORF">SPPG_09472</name>
</gene>
<dbReference type="InParanoid" id="A0A0L0H6J0"/>
<dbReference type="GeneID" id="27692597"/>
<protein>
    <submittedName>
        <fullName evidence="1">Uncharacterized protein</fullName>
    </submittedName>
</protein>
<evidence type="ECO:0000313" key="2">
    <source>
        <dbReference type="Proteomes" id="UP000053201"/>
    </source>
</evidence>
<dbReference type="VEuPathDB" id="FungiDB:SPPG_09472"/>
<dbReference type="EMBL" id="KQ257465">
    <property type="protein sequence ID" value="KNC97090.1"/>
    <property type="molecule type" value="Genomic_DNA"/>
</dbReference>
<dbReference type="OrthoDB" id="2153798at2759"/>
<proteinExistence type="predicted"/>
<organism evidence="1 2">
    <name type="scientific">Spizellomyces punctatus (strain DAOM BR117)</name>
    <dbReference type="NCBI Taxonomy" id="645134"/>
    <lineage>
        <taxon>Eukaryota</taxon>
        <taxon>Fungi</taxon>
        <taxon>Fungi incertae sedis</taxon>
        <taxon>Chytridiomycota</taxon>
        <taxon>Chytridiomycota incertae sedis</taxon>
        <taxon>Chytridiomycetes</taxon>
        <taxon>Spizellomycetales</taxon>
        <taxon>Spizellomycetaceae</taxon>
        <taxon>Spizellomyces</taxon>
    </lineage>
</organism>